<organism evidence="1 2">
    <name type="scientific">Arthrobacter phage Altadena</name>
    <dbReference type="NCBI Taxonomy" id="3059064"/>
    <lineage>
        <taxon>Viruses</taxon>
        <taxon>Duplodnaviria</taxon>
        <taxon>Heunggongvirae</taxon>
        <taxon>Uroviricota</taxon>
        <taxon>Caudoviricetes</taxon>
        <taxon>Berryhillviridae</taxon>
        <taxon>Altadenavirus</taxon>
        <taxon>Altadenavirus altadena</taxon>
    </lineage>
</organism>
<gene>
    <name evidence="1" type="primary">64</name>
    <name evidence="1" type="ORF">SEA_ALTADENA_64</name>
</gene>
<accession>A0AA96HTM5</accession>
<dbReference type="EMBL" id="OR521058">
    <property type="protein sequence ID" value="WNO25886.1"/>
    <property type="molecule type" value="Genomic_DNA"/>
</dbReference>
<dbReference type="PANTHER" id="PTHR12993">
    <property type="entry name" value="N-ACETYLGLUCOSAMINYL-PHOSPHATIDYLINOSITOL DE-N-ACETYLASE-RELATED"/>
    <property type="match status" value="1"/>
</dbReference>
<name>A0AA96HTM5_9CAUD</name>
<evidence type="ECO:0000313" key="2">
    <source>
        <dbReference type="Proteomes" id="UP001304441"/>
    </source>
</evidence>
<dbReference type="Proteomes" id="UP001304441">
    <property type="component" value="Segment"/>
</dbReference>
<protein>
    <submittedName>
        <fullName evidence="1">Glucosaminyl deacetylase</fullName>
    </submittedName>
</protein>
<keyword evidence="2" id="KW-1185">Reference proteome</keyword>
<evidence type="ECO:0000313" key="1">
    <source>
        <dbReference type="EMBL" id="WNO25886.1"/>
    </source>
</evidence>
<dbReference type="PANTHER" id="PTHR12993:SF11">
    <property type="entry name" value="N-ACETYLGLUCOSAMINYL-PHOSPHATIDYLINOSITOL DE-N-ACETYLASE"/>
    <property type="match status" value="1"/>
</dbReference>
<dbReference type="GO" id="GO:0016811">
    <property type="term" value="F:hydrolase activity, acting on carbon-nitrogen (but not peptide) bonds, in linear amides"/>
    <property type="evidence" value="ECO:0007669"/>
    <property type="project" value="TreeGrafter"/>
</dbReference>
<reference evidence="1 2" key="1">
    <citation type="submission" date="2023-08" db="EMBL/GenBank/DDBJ databases">
        <authorList>
            <person name="Beyer A.R."/>
            <person name="Cuttino I."/>
            <person name="Clifton D.R."/>
            <person name="Poitier J.S."/>
            <person name="White J."/>
            <person name="Ko C."/>
            <person name="Russell D.A."/>
            <person name="Jacobs-Sera D."/>
            <person name="Hatfull G.F."/>
        </authorList>
    </citation>
    <scope>NUCLEOTIDE SEQUENCE [LARGE SCALE GENOMIC DNA]</scope>
</reference>
<proteinExistence type="predicted"/>
<dbReference type="Pfam" id="PF02585">
    <property type="entry name" value="PIG-L"/>
    <property type="match status" value="1"/>
</dbReference>
<dbReference type="InterPro" id="IPR003737">
    <property type="entry name" value="GlcNAc_PI_deacetylase-related"/>
</dbReference>
<dbReference type="InterPro" id="IPR024078">
    <property type="entry name" value="LmbE-like_dom_sf"/>
</dbReference>
<sequence>MKRRVLVLGAHPDDAELGAGGLLTESRRAAVWIACAGDSGRREEAVAASRALGFDVFLGTIPDGGAPDELSRMILQIEAAVETFGPDLVAIPPAGDTHQDHRAVRDAALSALRRAPVSVVEYESPSAPVGWGADYFVPVSEATVDAVELALSLHVSQSKALYLAEGAYRARTRAAGLRVGERHAEPYKVVRIHAPAH</sequence>
<dbReference type="SUPFAM" id="SSF102588">
    <property type="entry name" value="LmbE-like"/>
    <property type="match status" value="1"/>
</dbReference>
<dbReference type="Gene3D" id="3.40.50.10320">
    <property type="entry name" value="LmbE-like"/>
    <property type="match status" value="1"/>
</dbReference>